<name>A0A8S2ZY07_9BILA</name>
<dbReference type="PANTHER" id="PTHR23073">
    <property type="entry name" value="26S PROTEASOME REGULATORY SUBUNIT"/>
    <property type="match status" value="1"/>
</dbReference>
<evidence type="ECO:0000313" key="6">
    <source>
        <dbReference type="EMBL" id="CAF4677175.1"/>
    </source>
</evidence>
<organism evidence="6 7">
    <name type="scientific">Rotaria magnacalcarata</name>
    <dbReference type="NCBI Taxonomy" id="392030"/>
    <lineage>
        <taxon>Eukaryota</taxon>
        <taxon>Metazoa</taxon>
        <taxon>Spiralia</taxon>
        <taxon>Gnathifera</taxon>
        <taxon>Rotifera</taxon>
        <taxon>Eurotatoria</taxon>
        <taxon>Bdelloidea</taxon>
        <taxon>Philodinida</taxon>
        <taxon>Philodinidae</taxon>
        <taxon>Rotaria</taxon>
    </lineage>
</organism>
<dbReference type="AlphaFoldDB" id="A0A8S2ZY07"/>
<evidence type="ECO:0000256" key="1">
    <source>
        <dbReference type="ARBA" id="ARBA00022741"/>
    </source>
</evidence>
<gene>
    <name evidence="4" type="ORF">BYL167_LOCUS38787</name>
    <name evidence="6" type="ORF">BYL167_LOCUS43205</name>
    <name evidence="5" type="ORF">GIL414_LOCUS39912</name>
</gene>
<keyword evidence="1" id="KW-0547">Nucleotide-binding</keyword>
<dbReference type="GO" id="GO:0005524">
    <property type="term" value="F:ATP binding"/>
    <property type="evidence" value="ECO:0007669"/>
    <property type="project" value="UniProtKB-KW"/>
</dbReference>
<dbReference type="InterPro" id="IPR050221">
    <property type="entry name" value="26S_Proteasome_ATPase"/>
</dbReference>
<protein>
    <recommendedName>
        <fullName evidence="3">ATPase AAA-type core domain-containing protein</fullName>
    </recommendedName>
</protein>
<reference evidence="6" key="1">
    <citation type="submission" date="2021-02" db="EMBL/GenBank/DDBJ databases">
        <authorList>
            <person name="Nowell W R."/>
        </authorList>
    </citation>
    <scope>NUCLEOTIDE SEQUENCE</scope>
</reference>
<proteinExistence type="predicted"/>
<dbReference type="SUPFAM" id="SSF52540">
    <property type="entry name" value="P-loop containing nucleoside triphosphate hydrolases"/>
    <property type="match status" value="1"/>
</dbReference>
<evidence type="ECO:0000313" key="7">
    <source>
        <dbReference type="Proteomes" id="UP000681967"/>
    </source>
</evidence>
<sequence length="51" mass="5670">MATNRPDTLDPALMRPGRLDRKIEIPLPNEQARLDILKIHAAPIAKRGDIG</sequence>
<accession>A0A8S2ZY07</accession>
<dbReference type="Pfam" id="PF00004">
    <property type="entry name" value="AAA"/>
    <property type="match status" value="1"/>
</dbReference>
<feature type="non-terminal residue" evidence="6">
    <location>
        <position position="51"/>
    </location>
</feature>
<dbReference type="EMBL" id="CAJOBH010114167">
    <property type="protein sequence ID" value="CAF4677175.1"/>
    <property type="molecule type" value="Genomic_DNA"/>
</dbReference>
<dbReference type="EMBL" id="CAJOBJ010109449">
    <property type="protein sequence ID" value="CAF4624273.1"/>
    <property type="molecule type" value="Genomic_DNA"/>
</dbReference>
<dbReference type="GO" id="GO:0016887">
    <property type="term" value="F:ATP hydrolysis activity"/>
    <property type="evidence" value="ECO:0007669"/>
    <property type="project" value="InterPro"/>
</dbReference>
<evidence type="ECO:0000313" key="4">
    <source>
        <dbReference type="EMBL" id="CAF4567971.1"/>
    </source>
</evidence>
<comment type="caution">
    <text evidence="6">The sequence shown here is derived from an EMBL/GenBank/DDBJ whole genome shotgun (WGS) entry which is preliminary data.</text>
</comment>
<feature type="domain" description="ATPase AAA-type core" evidence="3">
    <location>
        <begin position="1"/>
        <end position="27"/>
    </location>
</feature>
<dbReference type="Proteomes" id="UP000681720">
    <property type="component" value="Unassembled WGS sequence"/>
</dbReference>
<dbReference type="InterPro" id="IPR027417">
    <property type="entry name" value="P-loop_NTPase"/>
</dbReference>
<dbReference type="Proteomes" id="UP000681967">
    <property type="component" value="Unassembled WGS sequence"/>
</dbReference>
<evidence type="ECO:0000313" key="5">
    <source>
        <dbReference type="EMBL" id="CAF4624273.1"/>
    </source>
</evidence>
<dbReference type="InterPro" id="IPR003959">
    <property type="entry name" value="ATPase_AAA_core"/>
</dbReference>
<dbReference type="EMBL" id="CAJOBH010091612">
    <property type="protein sequence ID" value="CAF4567971.1"/>
    <property type="molecule type" value="Genomic_DNA"/>
</dbReference>
<dbReference type="Gene3D" id="3.40.50.300">
    <property type="entry name" value="P-loop containing nucleotide triphosphate hydrolases"/>
    <property type="match status" value="1"/>
</dbReference>
<evidence type="ECO:0000259" key="3">
    <source>
        <dbReference type="Pfam" id="PF00004"/>
    </source>
</evidence>
<dbReference type="Gene3D" id="1.10.8.60">
    <property type="match status" value="1"/>
</dbReference>
<evidence type="ECO:0000256" key="2">
    <source>
        <dbReference type="ARBA" id="ARBA00022840"/>
    </source>
</evidence>
<keyword evidence="2" id="KW-0067">ATP-binding</keyword>